<sequence length="306" mass="34971">MVRVGVVISDVYNLNYKKITKLAAACLANHIDEFKQDNNGQFDVILRDKIQSSHHLDDILGTLYNSIREYLISEKLDLLPINIFLGNFNRELIHWDFLYVMEGDLIRDNDGFQYDTIRNINDPKEWIEIRKPDELAAIENFKKDHNLHKVSALGGTFDHLHDGHKILLTVAAFLTSERLIIGLTVEELLVSKKYKDIVQDFDTRRENVVSFLNTFKPSLKIEIIPLKDVCGPTGTVPEIECLVVSRETVKGGQIVNKTRKERGMSQLDLYVVNVLGGKEEDGWKEKMSSTDIRKLISSREGTSTQI</sequence>
<feature type="domain" description="Cytidyltransferase-like" evidence="1">
    <location>
        <begin position="153"/>
        <end position="294"/>
    </location>
</feature>
<dbReference type="FunFam" id="3.40.50.620:FF:000089">
    <property type="entry name" value="Bifunctional coenzyme A synthase"/>
    <property type="match status" value="1"/>
</dbReference>
<dbReference type="RefSeq" id="XP_041407992.1">
    <property type="nucleotide sequence ID" value="XM_041552058.1"/>
</dbReference>
<dbReference type="NCBIfam" id="NF001985">
    <property type="entry name" value="PRK00777.1"/>
    <property type="match status" value="1"/>
</dbReference>
<dbReference type="PANTHER" id="PTHR10695:SF46">
    <property type="entry name" value="BIFUNCTIONAL COENZYME A SYNTHASE-RELATED"/>
    <property type="match status" value="1"/>
</dbReference>
<gene>
    <name evidence="2" type="ORF">KABA2_08S04378</name>
</gene>
<dbReference type="GO" id="GO:0016779">
    <property type="term" value="F:nucleotidyltransferase activity"/>
    <property type="evidence" value="ECO:0007669"/>
    <property type="project" value="UniProtKB-KW"/>
</dbReference>
<dbReference type="AlphaFoldDB" id="A0A8H2ZIQ4"/>
<name>A0A8H2ZIQ4_9SACH</name>
<evidence type="ECO:0000313" key="2">
    <source>
        <dbReference type="EMBL" id="CAB4256148.1"/>
    </source>
</evidence>
<dbReference type="EMBL" id="CAEFZW010000008">
    <property type="protein sequence ID" value="CAB4256148.1"/>
    <property type="molecule type" value="Genomic_DNA"/>
</dbReference>
<dbReference type="GeneID" id="64859220"/>
<dbReference type="GO" id="GO:0004140">
    <property type="term" value="F:dephospho-CoA kinase activity"/>
    <property type="evidence" value="ECO:0007669"/>
    <property type="project" value="TreeGrafter"/>
</dbReference>
<proteinExistence type="predicted"/>
<evidence type="ECO:0000259" key="1">
    <source>
        <dbReference type="Pfam" id="PF01467"/>
    </source>
</evidence>
<comment type="caution">
    <text evidence="2">The sequence shown here is derived from an EMBL/GenBank/DDBJ whole genome shotgun (WGS) entry which is preliminary data.</text>
</comment>
<dbReference type="PANTHER" id="PTHR10695">
    <property type="entry name" value="DEPHOSPHO-COA KINASE-RELATED"/>
    <property type="match status" value="1"/>
</dbReference>
<keyword evidence="3" id="KW-1185">Reference proteome</keyword>
<protein>
    <submittedName>
        <fullName evidence="2">Similar to Saccharomyces cerevisiae YGR277C CAB4 Probable pantetheine-phosphate adenylyltransferase (PPAT), which catalyzes the fourth step in the biosynthesis of coenzyme A from pantothenate</fullName>
    </submittedName>
</protein>
<keyword evidence="2" id="KW-0548">Nucleotidyltransferase</keyword>
<accession>A0A8H2ZIQ4</accession>
<dbReference type="SUPFAM" id="SSF52374">
    <property type="entry name" value="Nucleotidylyl transferase"/>
    <property type="match status" value="1"/>
</dbReference>
<organism evidence="2 3">
    <name type="scientific">Maudiozyma barnettii</name>
    <dbReference type="NCBI Taxonomy" id="61262"/>
    <lineage>
        <taxon>Eukaryota</taxon>
        <taxon>Fungi</taxon>
        <taxon>Dikarya</taxon>
        <taxon>Ascomycota</taxon>
        <taxon>Saccharomycotina</taxon>
        <taxon>Saccharomycetes</taxon>
        <taxon>Saccharomycetales</taxon>
        <taxon>Saccharomycetaceae</taxon>
        <taxon>Maudiozyma</taxon>
    </lineage>
</organism>
<dbReference type="Proteomes" id="UP000644660">
    <property type="component" value="Unassembled WGS sequence"/>
</dbReference>
<dbReference type="Gene3D" id="3.40.50.620">
    <property type="entry name" value="HUPs"/>
    <property type="match status" value="1"/>
</dbReference>
<dbReference type="InterPro" id="IPR004821">
    <property type="entry name" value="Cyt_trans-like"/>
</dbReference>
<evidence type="ECO:0000313" key="3">
    <source>
        <dbReference type="Proteomes" id="UP000644660"/>
    </source>
</evidence>
<reference evidence="2 3" key="1">
    <citation type="submission" date="2020-05" db="EMBL/GenBank/DDBJ databases">
        <authorList>
            <person name="Casaregola S."/>
            <person name="Devillers H."/>
            <person name="Grondin C."/>
        </authorList>
    </citation>
    <scope>NUCLEOTIDE SEQUENCE [LARGE SCALE GENOMIC DNA]</scope>
    <source>
        <strain evidence="2 3">CLIB 1767</strain>
    </source>
</reference>
<keyword evidence="2" id="KW-0808">Transferase</keyword>
<dbReference type="Pfam" id="PF01467">
    <property type="entry name" value="CTP_transf_like"/>
    <property type="match status" value="1"/>
</dbReference>
<dbReference type="InterPro" id="IPR014729">
    <property type="entry name" value="Rossmann-like_a/b/a_fold"/>
</dbReference>
<dbReference type="CDD" id="cd02164">
    <property type="entry name" value="PPAT_CoAS"/>
    <property type="match status" value="1"/>
</dbReference>
<dbReference type="GO" id="GO:0015937">
    <property type="term" value="P:coenzyme A biosynthetic process"/>
    <property type="evidence" value="ECO:0007669"/>
    <property type="project" value="TreeGrafter"/>
</dbReference>